<organism evidence="1 2">
    <name type="scientific">Aureimonas fodinaquatilis</name>
    <dbReference type="NCBI Taxonomy" id="2565783"/>
    <lineage>
        <taxon>Bacteria</taxon>
        <taxon>Pseudomonadati</taxon>
        <taxon>Pseudomonadota</taxon>
        <taxon>Alphaproteobacteria</taxon>
        <taxon>Hyphomicrobiales</taxon>
        <taxon>Aurantimonadaceae</taxon>
        <taxon>Aureimonas</taxon>
    </lineage>
</organism>
<accession>A0A5B0E457</accession>
<dbReference type="InterPro" id="IPR007375">
    <property type="entry name" value="SoxG"/>
</dbReference>
<dbReference type="EMBL" id="VTWH01000001">
    <property type="protein sequence ID" value="KAA0972550.1"/>
    <property type="molecule type" value="Genomic_DNA"/>
</dbReference>
<dbReference type="InterPro" id="IPR027266">
    <property type="entry name" value="TrmE/GcvT-like"/>
</dbReference>
<reference evidence="1 2" key="1">
    <citation type="submission" date="2019-08" db="EMBL/GenBank/DDBJ databases">
        <title>Aureimonas fodiniaquatilis sp. nov., isolated from a coal mine wastewater.</title>
        <authorList>
            <person name="Kim W."/>
        </authorList>
    </citation>
    <scope>NUCLEOTIDE SEQUENCE [LARGE SCALE GENOMIC DNA]</scope>
    <source>
        <strain evidence="1 2">CAU 1482</strain>
    </source>
</reference>
<dbReference type="RefSeq" id="WP_149298364.1">
    <property type="nucleotide sequence ID" value="NZ_VTWH01000001.1"/>
</dbReference>
<name>A0A5B0E457_9HYPH</name>
<dbReference type="Gene3D" id="3.30.1360.120">
    <property type="entry name" value="Probable tRNA modification gtpase trme, domain 1"/>
    <property type="match status" value="1"/>
</dbReference>
<dbReference type="OrthoDB" id="9814782at2"/>
<proteinExistence type="predicted"/>
<evidence type="ECO:0000313" key="1">
    <source>
        <dbReference type="EMBL" id="KAA0972550.1"/>
    </source>
</evidence>
<comment type="caution">
    <text evidence="1">The sequence shown here is derived from an EMBL/GenBank/DDBJ whole genome shotgun (WGS) entry which is preliminary data.</text>
</comment>
<dbReference type="SUPFAM" id="SSF103025">
    <property type="entry name" value="Folate-binding domain"/>
    <property type="match status" value="1"/>
</dbReference>
<dbReference type="Pfam" id="PF04268">
    <property type="entry name" value="SoxG"/>
    <property type="match status" value="1"/>
</dbReference>
<protein>
    <submittedName>
        <fullName evidence="1">Sarcosine oxidase subunit gamma</fullName>
    </submittedName>
</protein>
<gene>
    <name evidence="1" type="ORF">FPY71_05565</name>
</gene>
<dbReference type="Proteomes" id="UP000324738">
    <property type="component" value="Unassembled WGS sequence"/>
</dbReference>
<evidence type="ECO:0000313" key="2">
    <source>
        <dbReference type="Proteomes" id="UP000324738"/>
    </source>
</evidence>
<keyword evidence="2" id="KW-1185">Reference proteome</keyword>
<dbReference type="AlphaFoldDB" id="A0A5B0E457"/>
<sequence length="189" mass="21043">MAEPRYENPLDMLAASSRPSEAVQLRLVQARSRLSFRTRDDAAIAAADDITGTPLPRLACRFSENDDRRALWLGPDEWLLTAPLAQGPDLHEKLVKALKPFAHSLVDVSHRSVSFSVSGPMAARIINSGCPLDLGNTAFPIGGCTRTVLAKTEILLLRSGEEHYHIDVWRSFAPYAWNYLEEARREYIG</sequence>
<dbReference type="Gene3D" id="3.30.70.1520">
    <property type="entry name" value="Heterotetrameric sarcosine oxidase"/>
    <property type="match status" value="1"/>
</dbReference>